<evidence type="ECO:0000313" key="2">
    <source>
        <dbReference type="EMBL" id="AZI56187.1"/>
    </source>
</evidence>
<sequence length="430" mass="50254">MSTKNFGLNISGYINKQFGLGEGVRSNIRAIQTTDVPYVINDFNITLSKHVKDDDQNKLIVSEKNPYNINLVQINIDRLHSVMQQTDKSYFENKYNIAFWAWELENFPEESKLFFSLFNEIWVPSNFCTEAISKVSPVPVIKMMHSIEIEKPLFTRKDFNLSDNKFIFMTMFDYYSSFVRKNPIATIDAYENAFGKNNSEVILLIKTSISQEFPEDKKLLIDRIGDNKSIIIIEEILERNKLYSLMNCCDCFVSLHRSEGFGLTMAEAMHLGKPVIATAYSANTEFMNINNSFLVKYNLIKTGDQYYYSTEKDIWADADIYHCSEQMKLVYENRELASDIALRGQKDVKEFLSPQVIGNKIKNRLEIINKEIIPNLSQKTSTDESLLKFEIKLLEEKLNKIRSLKPVQWKIKFKNFQNKLRGRNRKYFWE</sequence>
<feature type="domain" description="Glycosyl transferase family 1" evidence="1">
    <location>
        <begin position="180"/>
        <end position="290"/>
    </location>
</feature>
<protein>
    <submittedName>
        <fullName evidence="2">Glycosyltransferase family 1 protein</fullName>
    </submittedName>
</protein>
<keyword evidence="2" id="KW-0808">Transferase</keyword>
<evidence type="ECO:0000313" key="3">
    <source>
        <dbReference type="Proteomes" id="UP000272316"/>
    </source>
</evidence>
<dbReference type="Pfam" id="PF00534">
    <property type="entry name" value="Glycos_transf_1"/>
    <property type="match status" value="1"/>
</dbReference>
<gene>
    <name evidence="2" type="ORF">EIB75_13380</name>
</gene>
<dbReference type="GO" id="GO:0016757">
    <property type="term" value="F:glycosyltransferase activity"/>
    <property type="evidence" value="ECO:0007669"/>
    <property type="project" value="InterPro"/>
</dbReference>
<evidence type="ECO:0000259" key="1">
    <source>
        <dbReference type="Pfam" id="PF00534"/>
    </source>
</evidence>
<dbReference type="SUPFAM" id="SSF53756">
    <property type="entry name" value="UDP-Glycosyltransferase/glycogen phosphorylase"/>
    <property type="match status" value="1"/>
</dbReference>
<proteinExistence type="predicted"/>
<dbReference type="PANTHER" id="PTHR46656">
    <property type="entry name" value="PUTATIVE-RELATED"/>
    <property type="match status" value="1"/>
</dbReference>
<name>A0A3G8ZHQ6_9FLAO</name>
<accession>A0A3G8ZHQ6</accession>
<dbReference type="CDD" id="cd01635">
    <property type="entry name" value="Glycosyltransferase_GTB-type"/>
    <property type="match status" value="1"/>
</dbReference>
<organism evidence="2 3">
    <name type="scientific">Epilithonimonas vandammei</name>
    <dbReference type="NCBI Taxonomy" id="2487072"/>
    <lineage>
        <taxon>Bacteria</taxon>
        <taxon>Pseudomonadati</taxon>
        <taxon>Bacteroidota</taxon>
        <taxon>Flavobacteriia</taxon>
        <taxon>Flavobacteriales</taxon>
        <taxon>Weeksellaceae</taxon>
        <taxon>Chryseobacterium group</taxon>
        <taxon>Epilithonimonas</taxon>
    </lineage>
</organism>
<dbReference type="InterPro" id="IPR001296">
    <property type="entry name" value="Glyco_trans_1"/>
</dbReference>
<dbReference type="Proteomes" id="UP000272316">
    <property type="component" value="Chromosome"/>
</dbReference>
<dbReference type="EMBL" id="CP034160">
    <property type="protein sequence ID" value="AZI56187.1"/>
    <property type="molecule type" value="Genomic_DNA"/>
</dbReference>
<dbReference type="KEGG" id="eva:EIB75_13380"/>
<dbReference type="Gene3D" id="3.40.50.2000">
    <property type="entry name" value="Glycogen Phosphorylase B"/>
    <property type="match status" value="1"/>
</dbReference>
<dbReference type="PANTHER" id="PTHR46656:SF3">
    <property type="entry name" value="PUTATIVE-RELATED"/>
    <property type="match status" value="1"/>
</dbReference>
<dbReference type="AlphaFoldDB" id="A0A3G8ZHQ6"/>
<dbReference type="RefSeq" id="WP_124986956.1">
    <property type="nucleotide sequence ID" value="NZ_CP034160.1"/>
</dbReference>
<reference evidence="3" key="1">
    <citation type="submission" date="2018-11" db="EMBL/GenBank/DDBJ databases">
        <title>Proposal to divide the Flavobacteriaceae and reorganize its genera based on Amino Acid Identity values calculated from whole genome sequences.</title>
        <authorList>
            <person name="Nicholson A.C."/>
            <person name="Gulvik C.A."/>
            <person name="Whitney A.M."/>
            <person name="Sheth M."/>
            <person name="Batra D."/>
            <person name="Pryor J."/>
            <person name="Bernardet J.-F."/>
            <person name="Hugo C."/>
            <person name="Kampfer P."/>
            <person name="Newman J.D."/>
            <person name="McQuiston J.R."/>
        </authorList>
    </citation>
    <scope>NUCLEOTIDE SEQUENCE [LARGE SCALE GENOMIC DNA]</scope>
    <source>
        <strain evidence="3">H6466</strain>
    </source>
</reference>